<sequence length="131" mass="14804">MSKILLIIEDDPYVRRVYERLFKFSGYEVEFAENGRVGLKRAKILIPELILLDILLPDMNGLEILAELKKDPEVSSVPVIMLTNLGDDQTIRKATELNADGYIVKSSAPPEKLLKMVDKYLTKQGKKVEGV</sequence>
<accession>A0A1F8B742</accession>
<dbReference type="AlphaFoldDB" id="A0A1F8B742"/>
<dbReference type="GO" id="GO:0000160">
    <property type="term" value="P:phosphorelay signal transduction system"/>
    <property type="evidence" value="ECO:0007669"/>
    <property type="project" value="InterPro"/>
</dbReference>
<proteinExistence type="predicted"/>
<gene>
    <name evidence="4" type="ORF">A2892_05160</name>
</gene>
<dbReference type="InterPro" id="IPR050595">
    <property type="entry name" value="Bact_response_regulator"/>
</dbReference>
<protein>
    <recommendedName>
        <fullName evidence="3">Response regulatory domain-containing protein</fullName>
    </recommendedName>
</protein>
<evidence type="ECO:0000313" key="5">
    <source>
        <dbReference type="Proteomes" id="UP000176404"/>
    </source>
</evidence>
<reference evidence="4 5" key="1">
    <citation type="journal article" date="2016" name="Nat. Commun.">
        <title>Thousands of microbial genomes shed light on interconnected biogeochemical processes in an aquifer system.</title>
        <authorList>
            <person name="Anantharaman K."/>
            <person name="Brown C.T."/>
            <person name="Hug L.A."/>
            <person name="Sharon I."/>
            <person name="Castelle C.J."/>
            <person name="Probst A.J."/>
            <person name="Thomas B.C."/>
            <person name="Singh A."/>
            <person name="Wilkins M.J."/>
            <person name="Karaoz U."/>
            <person name="Brodie E.L."/>
            <person name="Williams K.H."/>
            <person name="Hubbard S.S."/>
            <person name="Banfield J.F."/>
        </authorList>
    </citation>
    <scope>NUCLEOTIDE SEQUENCE [LARGE SCALE GENOMIC DNA]</scope>
</reference>
<dbReference type="Proteomes" id="UP000176404">
    <property type="component" value="Unassembled WGS sequence"/>
</dbReference>
<feature type="domain" description="Response regulatory" evidence="3">
    <location>
        <begin position="4"/>
        <end position="120"/>
    </location>
</feature>
<keyword evidence="1 2" id="KW-0597">Phosphoprotein</keyword>
<dbReference type="SUPFAM" id="SSF52172">
    <property type="entry name" value="CheY-like"/>
    <property type="match status" value="1"/>
</dbReference>
<feature type="modified residue" description="4-aspartylphosphate" evidence="2">
    <location>
        <position position="53"/>
    </location>
</feature>
<evidence type="ECO:0000313" key="4">
    <source>
        <dbReference type="EMBL" id="OGM59235.1"/>
    </source>
</evidence>
<dbReference type="InterPro" id="IPR001789">
    <property type="entry name" value="Sig_transdc_resp-reg_receiver"/>
</dbReference>
<dbReference type="Gene3D" id="3.40.50.2300">
    <property type="match status" value="1"/>
</dbReference>
<dbReference type="SMART" id="SM00448">
    <property type="entry name" value="REC"/>
    <property type="match status" value="1"/>
</dbReference>
<dbReference type="EMBL" id="MGHD01000023">
    <property type="protein sequence ID" value="OGM59235.1"/>
    <property type="molecule type" value="Genomic_DNA"/>
</dbReference>
<dbReference type="Pfam" id="PF00072">
    <property type="entry name" value="Response_reg"/>
    <property type="match status" value="1"/>
</dbReference>
<dbReference type="STRING" id="1802517.A2892_05160"/>
<name>A0A1F8B742_9BACT</name>
<dbReference type="PANTHER" id="PTHR44591:SF23">
    <property type="entry name" value="CHEY SUBFAMILY"/>
    <property type="match status" value="1"/>
</dbReference>
<dbReference type="PANTHER" id="PTHR44591">
    <property type="entry name" value="STRESS RESPONSE REGULATOR PROTEIN 1"/>
    <property type="match status" value="1"/>
</dbReference>
<organism evidence="4 5">
    <name type="scientific">Candidatus Woesebacteria bacterium RIFCSPLOWO2_01_FULL_39_10b</name>
    <dbReference type="NCBI Taxonomy" id="1802517"/>
    <lineage>
        <taxon>Bacteria</taxon>
        <taxon>Candidatus Woeseibacteriota</taxon>
    </lineage>
</organism>
<evidence type="ECO:0000256" key="1">
    <source>
        <dbReference type="ARBA" id="ARBA00022553"/>
    </source>
</evidence>
<evidence type="ECO:0000256" key="2">
    <source>
        <dbReference type="PROSITE-ProRule" id="PRU00169"/>
    </source>
</evidence>
<dbReference type="InterPro" id="IPR011006">
    <property type="entry name" value="CheY-like_superfamily"/>
</dbReference>
<comment type="caution">
    <text evidence="4">The sequence shown here is derived from an EMBL/GenBank/DDBJ whole genome shotgun (WGS) entry which is preliminary data.</text>
</comment>
<dbReference type="PROSITE" id="PS50110">
    <property type="entry name" value="RESPONSE_REGULATORY"/>
    <property type="match status" value="1"/>
</dbReference>
<evidence type="ECO:0000259" key="3">
    <source>
        <dbReference type="PROSITE" id="PS50110"/>
    </source>
</evidence>